<evidence type="ECO:0000259" key="4">
    <source>
        <dbReference type="PROSITE" id="PS50853"/>
    </source>
</evidence>
<dbReference type="Pfam" id="PF00041">
    <property type="entry name" value="fn3"/>
    <property type="match status" value="1"/>
</dbReference>
<dbReference type="SMART" id="SM00060">
    <property type="entry name" value="FN3"/>
    <property type="match status" value="3"/>
</dbReference>
<proteinExistence type="predicted"/>
<feature type="compositionally biased region" description="Low complexity" evidence="2">
    <location>
        <begin position="206"/>
        <end position="219"/>
    </location>
</feature>
<dbReference type="Gene3D" id="2.60.120.260">
    <property type="entry name" value="Galactose-binding domain-like"/>
    <property type="match status" value="1"/>
</dbReference>
<dbReference type="PROSITE" id="PS50853">
    <property type="entry name" value="FN3"/>
    <property type="match status" value="3"/>
</dbReference>
<dbReference type="RefSeq" id="WP_309945567.1">
    <property type="nucleotide sequence ID" value="NZ_JAVDQY010000001.1"/>
</dbReference>
<dbReference type="InterPro" id="IPR026444">
    <property type="entry name" value="Secre_tail"/>
</dbReference>
<dbReference type="Gene3D" id="2.60.120.200">
    <property type="match status" value="1"/>
</dbReference>
<reference evidence="5" key="1">
    <citation type="submission" date="2023-07" db="EMBL/GenBank/DDBJ databases">
        <title>Sorghum-associated microbial communities from plants grown in Nebraska, USA.</title>
        <authorList>
            <person name="Schachtman D."/>
        </authorList>
    </citation>
    <scope>NUCLEOTIDE SEQUENCE</scope>
    <source>
        <strain evidence="5">DS2360</strain>
    </source>
</reference>
<name>A0AAE4C2T1_9FLAO</name>
<feature type="domain" description="Fibronectin type-III" evidence="4">
    <location>
        <begin position="534"/>
        <end position="625"/>
    </location>
</feature>
<dbReference type="InterPro" id="IPR013783">
    <property type="entry name" value="Ig-like_fold"/>
</dbReference>
<sequence>MKKLLLTCMAAFFYSVSAQVGPPQTANPNTNNGYGFVQSLGTYTPLSAGKTVWQSGTALNTDAASAAITLPAPFKYNGKTYTSIYISNNGYITFGIAPSAGNTSVLTTNSAFEGAVAGFTANLRAANTTTSEIAYETIGSKFVIQFTDLQSNSGSAAQKLNFQIVLDTTANTVEIMYGDCASGTATLSGQVGLKGGESSDLNNRVGTDWTSTTAGAGSTTTSCTLGTTNGNTVPASGLSFKYTPGNWIGAPSYASMPYTETFSAWGNGNSVGDLPNVSNWRSWPSRGDNSWRSTELTAANAGFTSVSGWTDVSESTATPISSPATAPAARFHSYHVSAGLYGYMDLYIDLSSGTGERVLSFDYVNVSGTDNLKIQLSTDGGATFTTVGTAFGTSATWSSKNVVLGSNSSTAVIRFLATGDFGSDDIFIDNVKVSAMNCLMPATVTTGTTTATTVPVNWTVTTAAPTYDIYYSTSGTAPTAASTPTFTGATGTTQTVTGLTPSSTYYVWVRSNCGTDQSIWVYGATFTTKTFCPSVSAPTSSATGVALKPTFTWTANVDATGYKLSIGTTAGGTDVLSAFDVGNVTTYTLPNELAYNTKYYYTINSYNATQTSTGCTERNFTTLSICPTVSAPASAAADVSLSPTFTWSAVTGVNGYKLRIGTTPGGTDVMNNVDVGNVTTYTLPTVLNNSTTYYYSVGAYTATQSSTNCTERNFSTVCSTVTSFSENFDGVTAGNWPACWGKVGTTGSANTQAGSIGSTPNVLYIYSSSTSASNIAVVKMRPVSTLNTGLYRLRFKARSNSTLGGKVEVGYLTDPTAASSFVSLGIFTTTSTTVADNFIVNSITAPAGTTTLAFRHTGSPANSVLIDDVNYELTPACADPAALVASAVLAQSADVSWTAPATAPGSGYEIYYSTSNATPSVATPATITNITATNRALSGLAASSTYYVWVRSNCNGTDKGAWVGAVTFTTACLAIVPAYTNDFSTFPGMCWSQASGGSPSTGSTGSTALWIADGFLNSGTTGAAKMNIYSDNRIGWLKTAGFDLSAGGYKVEFDYAVTDFADTTSSAMGSDDTMQFVVSTDGGITWTVLNTWTAANGPSNALNTYSLDLTGYTNPNTIFAFYGSSGTTDDAEDYDFFIDNFKVTASQLATSETKVKEGLKVYPNPFTDVINISDVSQVKSVSIIDLAGRVVKTVESPSSVLQLGDLNHGMYLTVLYMKDGSKQIFKVIKK</sequence>
<dbReference type="SUPFAM" id="SSF49265">
    <property type="entry name" value="Fibronectin type III"/>
    <property type="match status" value="3"/>
</dbReference>
<feature type="region of interest" description="Disordered" evidence="2">
    <location>
        <begin position="198"/>
        <end position="219"/>
    </location>
</feature>
<organism evidence="5 6">
    <name type="scientific">Chryseobacterium rhizosphaerae</name>
    <dbReference type="NCBI Taxonomy" id="395937"/>
    <lineage>
        <taxon>Bacteria</taxon>
        <taxon>Pseudomonadati</taxon>
        <taxon>Bacteroidota</taxon>
        <taxon>Flavobacteriia</taxon>
        <taxon>Flavobacteriales</taxon>
        <taxon>Weeksellaceae</taxon>
        <taxon>Chryseobacterium group</taxon>
        <taxon>Chryseobacterium</taxon>
    </lineage>
</organism>
<feature type="chain" id="PRO_5042263576" description="Fibronectin type-III domain-containing protein" evidence="3">
    <location>
        <begin position="19"/>
        <end position="1230"/>
    </location>
</feature>
<accession>A0AAE4C2T1</accession>
<feature type="domain" description="Fibronectin type-III" evidence="4">
    <location>
        <begin position="440"/>
        <end position="531"/>
    </location>
</feature>
<dbReference type="Proteomes" id="UP001184861">
    <property type="component" value="Unassembled WGS sequence"/>
</dbReference>
<comment type="caution">
    <text evidence="5">The sequence shown here is derived from an EMBL/GenBank/DDBJ whole genome shotgun (WGS) entry which is preliminary data.</text>
</comment>
<dbReference type="InterPro" id="IPR036116">
    <property type="entry name" value="FN3_sf"/>
</dbReference>
<dbReference type="Gene3D" id="2.60.40.10">
    <property type="entry name" value="Immunoglobulins"/>
    <property type="match status" value="4"/>
</dbReference>
<dbReference type="CDD" id="cd00063">
    <property type="entry name" value="FN3"/>
    <property type="match status" value="1"/>
</dbReference>
<dbReference type="EMBL" id="JAVDQY010000001">
    <property type="protein sequence ID" value="MDR6526082.1"/>
    <property type="molecule type" value="Genomic_DNA"/>
</dbReference>
<evidence type="ECO:0000313" key="6">
    <source>
        <dbReference type="Proteomes" id="UP001184861"/>
    </source>
</evidence>
<evidence type="ECO:0000256" key="2">
    <source>
        <dbReference type="SAM" id="MobiDB-lite"/>
    </source>
</evidence>
<dbReference type="NCBIfam" id="TIGR04183">
    <property type="entry name" value="Por_Secre_tail"/>
    <property type="match status" value="1"/>
</dbReference>
<dbReference type="InterPro" id="IPR003961">
    <property type="entry name" value="FN3_dom"/>
</dbReference>
<dbReference type="Pfam" id="PF18962">
    <property type="entry name" value="Por_Secre_tail"/>
    <property type="match status" value="1"/>
</dbReference>
<protein>
    <recommendedName>
        <fullName evidence="4">Fibronectin type-III domain-containing protein</fullName>
    </recommendedName>
</protein>
<feature type="signal peptide" evidence="3">
    <location>
        <begin position="1"/>
        <end position="18"/>
    </location>
</feature>
<dbReference type="AlphaFoldDB" id="A0AAE4C2T1"/>
<evidence type="ECO:0000256" key="3">
    <source>
        <dbReference type="SAM" id="SignalP"/>
    </source>
</evidence>
<evidence type="ECO:0000313" key="5">
    <source>
        <dbReference type="EMBL" id="MDR6526082.1"/>
    </source>
</evidence>
<gene>
    <name evidence="5" type="ORF">J2787_001452</name>
</gene>
<feature type="domain" description="Fibronectin type-III" evidence="4">
    <location>
        <begin position="879"/>
        <end position="973"/>
    </location>
</feature>
<keyword evidence="1 3" id="KW-0732">Signal</keyword>
<evidence type="ECO:0000256" key="1">
    <source>
        <dbReference type="ARBA" id="ARBA00022729"/>
    </source>
</evidence>